<dbReference type="SUPFAM" id="SSF56349">
    <property type="entry name" value="DNA breaking-rejoining enzymes"/>
    <property type="match status" value="1"/>
</dbReference>
<protein>
    <submittedName>
        <fullName evidence="5">Integrase</fullName>
    </submittedName>
</protein>
<dbReference type="STRING" id="274537.BIU88_09725"/>
<keyword evidence="6" id="KW-1185">Reference proteome</keyword>
<keyword evidence="3" id="KW-0233">DNA recombination</keyword>
<dbReference type="RefSeq" id="WP_069810576.1">
    <property type="nucleotide sequence ID" value="NZ_CP017305.1"/>
</dbReference>
<dbReference type="InterPro" id="IPR011010">
    <property type="entry name" value="DNA_brk_join_enz"/>
</dbReference>
<evidence type="ECO:0000256" key="3">
    <source>
        <dbReference type="ARBA" id="ARBA00023172"/>
    </source>
</evidence>
<dbReference type="KEGG" id="clz:BIU88_09725"/>
<proteinExistence type="inferred from homology"/>
<dbReference type="InterPro" id="IPR050090">
    <property type="entry name" value="Tyrosine_recombinase_XerCD"/>
</dbReference>
<dbReference type="Pfam" id="PF13102">
    <property type="entry name" value="Phage_int_SAM_5"/>
    <property type="match status" value="1"/>
</dbReference>
<accession>A0A1D8D6G8</accession>
<evidence type="ECO:0000256" key="1">
    <source>
        <dbReference type="ARBA" id="ARBA00008857"/>
    </source>
</evidence>
<keyword evidence="2" id="KW-0238">DNA-binding</keyword>
<dbReference type="InterPro" id="IPR025269">
    <property type="entry name" value="SAM-like_dom"/>
</dbReference>
<dbReference type="InterPro" id="IPR010998">
    <property type="entry name" value="Integrase_recombinase_N"/>
</dbReference>
<evidence type="ECO:0000313" key="6">
    <source>
        <dbReference type="Proteomes" id="UP000095185"/>
    </source>
</evidence>
<dbReference type="GO" id="GO:0003677">
    <property type="term" value="F:DNA binding"/>
    <property type="evidence" value="ECO:0007669"/>
    <property type="project" value="UniProtKB-KW"/>
</dbReference>
<evidence type="ECO:0000313" key="5">
    <source>
        <dbReference type="EMBL" id="AOS84384.1"/>
    </source>
</evidence>
<dbReference type="AlphaFoldDB" id="A0A1D8D6G8"/>
<evidence type="ECO:0000256" key="2">
    <source>
        <dbReference type="ARBA" id="ARBA00023125"/>
    </source>
</evidence>
<dbReference type="InterPro" id="IPR002104">
    <property type="entry name" value="Integrase_catalytic"/>
</dbReference>
<dbReference type="Pfam" id="PF00589">
    <property type="entry name" value="Phage_integrase"/>
    <property type="match status" value="1"/>
</dbReference>
<feature type="domain" description="Tyr recombinase" evidence="4">
    <location>
        <begin position="182"/>
        <end position="378"/>
    </location>
</feature>
<dbReference type="Gene3D" id="1.10.150.130">
    <property type="match status" value="1"/>
</dbReference>
<dbReference type="GO" id="GO:0015074">
    <property type="term" value="P:DNA integration"/>
    <property type="evidence" value="ECO:0007669"/>
    <property type="project" value="InterPro"/>
</dbReference>
<dbReference type="Proteomes" id="UP000095185">
    <property type="component" value="Chromosome"/>
</dbReference>
<dbReference type="PROSITE" id="PS51898">
    <property type="entry name" value="TYR_RECOMBINASE"/>
    <property type="match status" value="1"/>
</dbReference>
<dbReference type="EMBL" id="CP017305">
    <property type="protein sequence ID" value="AOS84384.1"/>
    <property type="molecule type" value="Genomic_DNA"/>
</dbReference>
<dbReference type="InterPro" id="IPR013762">
    <property type="entry name" value="Integrase-like_cat_sf"/>
</dbReference>
<reference evidence="5" key="1">
    <citation type="submission" date="2016-09" db="EMBL/GenBank/DDBJ databases">
        <title>Genome sequence of Chlorobaculum limnaeum.</title>
        <authorList>
            <person name="Liu Z."/>
            <person name="Tank M."/>
            <person name="Bryant D.A."/>
        </authorList>
    </citation>
    <scope>NUCLEOTIDE SEQUENCE [LARGE SCALE GENOMIC DNA]</scope>
    <source>
        <strain evidence="5">DSM 1677</strain>
    </source>
</reference>
<comment type="similarity">
    <text evidence="1">Belongs to the 'phage' integrase family.</text>
</comment>
<dbReference type="OrthoDB" id="9806835at2"/>
<dbReference type="PANTHER" id="PTHR30349">
    <property type="entry name" value="PHAGE INTEGRASE-RELATED"/>
    <property type="match status" value="1"/>
</dbReference>
<dbReference type="Gene3D" id="1.10.443.10">
    <property type="entry name" value="Intergrase catalytic core"/>
    <property type="match status" value="1"/>
</dbReference>
<name>A0A1D8D6G8_CHLLM</name>
<evidence type="ECO:0000259" key="4">
    <source>
        <dbReference type="PROSITE" id="PS51898"/>
    </source>
</evidence>
<dbReference type="PANTHER" id="PTHR30349:SF41">
    <property type="entry name" value="INTEGRASE_RECOMBINASE PROTEIN MJ0367-RELATED"/>
    <property type="match status" value="1"/>
</dbReference>
<dbReference type="GO" id="GO:0006310">
    <property type="term" value="P:DNA recombination"/>
    <property type="evidence" value="ECO:0007669"/>
    <property type="project" value="UniProtKB-KW"/>
</dbReference>
<sequence>MRLTLKHRVLNAKERKGWHSFFVEIYDDGTRVYEPLNMVADPKDKAKYRAARQFCQDVIAKRQIELSSIAAGLKPSSFRYRKGDFIQYCREVAKKVRNEKTRENWECAINTLARIEPEGLEFEEIDKHWLEDYQLHLLEHYSQNTARHYSTKIRQAIGMAIRDGYITENPNDQVKQITEKEGEIKYLYFEEVMLLDKTPYRHTRRRVAFLFNCFVPVRPGDLAVLSEANIRPSSDGGFEVYFRQGKKQRIESIPIAQQGMVYLNQARELAQAKLGRELKPHEPIFDIGHKKWYGSMLKRWAKRAFELHGDELSLEIRTHFSWACEELSPHWARHTGATMLLNVGADLDAVGDILGHRDRKTTMRYAKIQPRTKRSTIAMMPSIASGDDHEEA</sequence>
<organism evidence="5 6">
    <name type="scientific">Chlorobaculum limnaeum</name>
    <dbReference type="NCBI Taxonomy" id="274537"/>
    <lineage>
        <taxon>Bacteria</taxon>
        <taxon>Pseudomonadati</taxon>
        <taxon>Chlorobiota</taxon>
        <taxon>Chlorobiia</taxon>
        <taxon>Chlorobiales</taxon>
        <taxon>Chlorobiaceae</taxon>
        <taxon>Chlorobaculum</taxon>
    </lineage>
</organism>
<gene>
    <name evidence="5" type="ORF">BIU88_09725</name>
</gene>